<protein>
    <recommendedName>
        <fullName evidence="3">Lipoprotein</fullName>
    </recommendedName>
</protein>
<accession>A0A916J4N0</accession>
<dbReference type="EMBL" id="CAJQUM010000001">
    <property type="protein sequence ID" value="CAG4883877.1"/>
    <property type="molecule type" value="Genomic_DNA"/>
</dbReference>
<sequence length="244" mass="27066">MGRTSPSVIALAAIPKQVLTLLVIAFALLLTSCSNQQIRTKTEQRSKTTQINPGTQVLTNNLQSEDFKAAGIAIITPSSITGHEEDKQALALAFTGVLREMRPGMRVVSLAETLSAINRAGLTSEYKKMFEDYLLTGIFERETLQKVAKVTGTRYIAQVKLGAFRQESKDRWGLLGIRMIETKSSAIRLFLQIWDSNDGSIAWEGSQESTLSHDSFSEENVPLRSIVEESAHDLIRHFPKDGNR</sequence>
<name>A0A916J4N0_9PROT</name>
<evidence type="ECO:0000313" key="2">
    <source>
        <dbReference type="Proteomes" id="UP000742786"/>
    </source>
</evidence>
<comment type="caution">
    <text evidence="1">The sequence shown here is derived from an EMBL/GenBank/DDBJ whole genome shotgun (WGS) entry which is preliminary data.</text>
</comment>
<evidence type="ECO:0000313" key="1">
    <source>
        <dbReference type="EMBL" id="CAG4883877.1"/>
    </source>
</evidence>
<keyword evidence="2" id="KW-1185">Reference proteome</keyword>
<reference evidence="1" key="1">
    <citation type="submission" date="2021-04" db="EMBL/GenBank/DDBJ databases">
        <authorList>
            <person name="Hornung B."/>
        </authorList>
    </citation>
    <scope>NUCLEOTIDE SEQUENCE</scope>
    <source>
        <strain evidence="1">G5G6</strain>
    </source>
</reference>
<proteinExistence type="predicted"/>
<evidence type="ECO:0008006" key="3">
    <source>
        <dbReference type="Google" id="ProtNLM"/>
    </source>
</evidence>
<organism evidence="1 2">
    <name type="scientific">Georgfuchsia toluolica</name>
    <dbReference type="NCBI Taxonomy" id="424218"/>
    <lineage>
        <taxon>Bacteria</taxon>
        <taxon>Pseudomonadati</taxon>
        <taxon>Pseudomonadota</taxon>
        <taxon>Betaproteobacteria</taxon>
        <taxon>Nitrosomonadales</taxon>
        <taxon>Sterolibacteriaceae</taxon>
        <taxon>Georgfuchsia</taxon>
    </lineage>
</organism>
<dbReference type="Proteomes" id="UP000742786">
    <property type="component" value="Unassembled WGS sequence"/>
</dbReference>
<gene>
    <name evidence="1" type="ORF">GTOL_11760</name>
</gene>
<dbReference type="AlphaFoldDB" id="A0A916J4N0"/>
<dbReference type="Gene3D" id="3.40.50.10610">
    <property type="entry name" value="ABC-type transport auxiliary lipoprotein component"/>
    <property type="match status" value="1"/>
</dbReference>
<dbReference type="PROSITE" id="PS51257">
    <property type="entry name" value="PROKAR_LIPOPROTEIN"/>
    <property type="match status" value="1"/>
</dbReference>